<evidence type="ECO:0000313" key="1">
    <source>
        <dbReference type="EMBL" id="CAG7581582.1"/>
    </source>
</evidence>
<dbReference type="EMBL" id="OU342829">
    <property type="protein sequence ID" value="CAG7581582.1"/>
    <property type="molecule type" value="Genomic_DNA"/>
</dbReference>
<protein>
    <submittedName>
        <fullName evidence="1">Uncharacterized protein</fullName>
    </submittedName>
</protein>
<name>A0A8D9FQM4_9VIRU</name>
<sequence>MELHAYNIGTQSVNELSIYDTDLLNGNDPFISSTFSVVGSYSNVSSIQNWYDYGAGIKLRHRDIRKECEELYLGSTWSAFTFDEKKILSEFFIIPKSMRDEVHTDEEQNENDHYVLYHHLSDDVVERLGSNFDHSICPKSIDYKKDVDMRFHPKYTFDEHGWLTECEYFENLNVTKDSFSFSVFNFSDPVLKYEADYTTGNDGYVQSRTVTRSWYLASGTYSTDTKTSFKIYEPLTARDEGRRRRKNLINKLLIDTVGLIIITSGDLDNVYDAEADAVPLMKEVADGISEYYEYGTKEDNLGNPCKLITQITGSTFSRLDNWVPGTGDTVSIRMFILGRLDP</sequence>
<organism evidence="1">
    <name type="scientific">uncultured marine phage</name>
    <dbReference type="NCBI Taxonomy" id="707152"/>
    <lineage>
        <taxon>Viruses</taxon>
        <taxon>environmental samples</taxon>
    </lineage>
</organism>
<reference evidence="1" key="1">
    <citation type="submission" date="2021-06" db="EMBL/GenBank/DDBJ databases">
        <authorList>
            <person name="Gannon L."/>
            <person name="Redgwell R T."/>
            <person name="Michniewski S."/>
            <person name="Harrison D C."/>
            <person name="Millard A."/>
        </authorList>
    </citation>
    <scope>NUCLEOTIDE SEQUENCE</scope>
</reference>
<proteinExistence type="predicted"/>
<accession>A0A8D9FQM4</accession>
<gene>
    <name evidence="1" type="ORF">SLAVMIC_00913</name>
</gene>